<dbReference type="AlphaFoldDB" id="A0A6J2UJB6"/>
<keyword evidence="1" id="KW-1185">Reference proteome</keyword>
<proteinExistence type="predicted"/>
<sequence>MLGIPLLGHIFGNFAWIENTMEKKTQINFGGEERKGNSEKDEDKDVLKFNATVAHISRNMSKGNWTYLCKHPEIRAITRVILMEVIKTRPNNIYRLAASLFHYENIKRTAEKINKQLKWVNEQLKGGAWVPADGEMLFTDSSEEALSLSVADDKCPQGAFKSMCDVESEPKICPENFKPSC</sequence>
<organism evidence="1 2">
    <name type="scientific">Drosophila lebanonensis</name>
    <name type="common">Fruit fly</name>
    <name type="synonym">Scaptodrosophila lebanonensis</name>
    <dbReference type="NCBI Taxonomy" id="7225"/>
    <lineage>
        <taxon>Eukaryota</taxon>
        <taxon>Metazoa</taxon>
        <taxon>Ecdysozoa</taxon>
        <taxon>Arthropoda</taxon>
        <taxon>Hexapoda</taxon>
        <taxon>Insecta</taxon>
        <taxon>Pterygota</taxon>
        <taxon>Neoptera</taxon>
        <taxon>Endopterygota</taxon>
        <taxon>Diptera</taxon>
        <taxon>Brachycera</taxon>
        <taxon>Muscomorpha</taxon>
        <taxon>Ephydroidea</taxon>
        <taxon>Drosophilidae</taxon>
        <taxon>Scaptodrosophila</taxon>
    </lineage>
</organism>
<protein>
    <submittedName>
        <fullName evidence="2">Uncharacterized protein LOC115633926</fullName>
    </submittedName>
</protein>
<dbReference type="Proteomes" id="UP000504634">
    <property type="component" value="Unplaced"/>
</dbReference>
<reference evidence="2" key="1">
    <citation type="submission" date="2025-08" db="UniProtKB">
        <authorList>
            <consortium name="RefSeq"/>
        </authorList>
    </citation>
    <scope>IDENTIFICATION</scope>
    <source>
        <strain evidence="2">11010-0011.00</strain>
        <tissue evidence="2">Whole body</tissue>
    </source>
</reference>
<accession>A0A6J2UJB6</accession>
<dbReference type="RefSeq" id="XP_030387302.1">
    <property type="nucleotide sequence ID" value="XM_030531442.1"/>
</dbReference>
<evidence type="ECO:0000313" key="2">
    <source>
        <dbReference type="RefSeq" id="XP_030387302.1"/>
    </source>
</evidence>
<dbReference type="InterPro" id="IPR059162">
    <property type="entry name" value="RIIAD1"/>
</dbReference>
<dbReference type="OrthoDB" id="10249338at2759"/>
<name>A0A6J2UJB6_DROLE</name>
<dbReference type="GeneID" id="115633926"/>
<gene>
    <name evidence="2" type="primary">LOC115633926</name>
</gene>
<evidence type="ECO:0000313" key="1">
    <source>
        <dbReference type="Proteomes" id="UP000504634"/>
    </source>
</evidence>
<dbReference type="CDD" id="cd22971">
    <property type="entry name" value="DD_RIIAD1"/>
    <property type="match status" value="1"/>
</dbReference>